<evidence type="ECO:0000313" key="1">
    <source>
        <dbReference type="EMBL" id="CDW19902.1"/>
    </source>
</evidence>
<proteinExistence type="predicted"/>
<feature type="non-terminal residue" evidence="1">
    <location>
        <position position="1"/>
    </location>
</feature>
<accession>A0A0K2T2U7</accession>
<reference evidence="1" key="1">
    <citation type="submission" date="2014-05" db="EMBL/GenBank/DDBJ databases">
        <authorList>
            <person name="Chronopoulou M."/>
        </authorList>
    </citation>
    <scope>NUCLEOTIDE SEQUENCE</scope>
    <source>
        <tissue evidence="1">Whole organism</tissue>
    </source>
</reference>
<dbReference type="AlphaFoldDB" id="A0A0K2T2U7"/>
<protein>
    <submittedName>
        <fullName evidence="1">Uncharacterized protein</fullName>
    </submittedName>
</protein>
<dbReference type="EMBL" id="HACA01002541">
    <property type="protein sequence ID" value="CDW19902.1"/>
    <property type="molecule type" value="Transcribed_RNA"/>
</dbReference>
<name>A0A0K2T2U7_LEPSM</name>
<organism evidence="1">
    <name type="scientific">Lepeophtheirus salmonis</name>
    <name type="common">Salmon louse</name>
    <name type="synonym">Caligus salmonis</name>
    <dbReference type="NCBI Taxonomy" id="72036"/>
    <lineage>
        <taxon>Eukaryota</taxon>
        <taxon>Metazoa</taxon>
        <taxon>Ecdysozoa</taxon>
        <taxon>Arthropoda</taxon>
        <taxon>Crustacea</taxon>
        <taxon>Multicrustacea</taxon>
        <taxon>Hexanauplia</taxon>
        <taxon>Copepoda</taxon>
        <taxon>Siphonostomatoida</taxon>
        <taxon>Caligidae</taxon>
        <taxon>Lepeophtheirus</taxon>
    </lineage>
</organism>
<sequence>TIHFLRGTSWSRCFRQEQLLLITSANKVECFCLCLLIHGLKVECFCLCLLIHGLNSIGIHT</sequence>